<proteinExistence type="predicted"/>
<dbReference type="AlphaFoldDB" id="C8P8C1"/>
<reference evidence="1 2" key="1">
    <citation type="submission" date="2009-09" db="EMBL/GenBank/DDBJ databases">
        <authorList>
            <person name="Qin X."/>
            <person name="Bachman B."/>
            <person name="Battles P."/>
            <person name="Bell A."/>
            <person name="Bess C."/>
            <person name="Bickham C."/>
            <person name="Chaboub L."/>
            <person name="Chen D."/>
            <person name="Coyle M."/>
            <person name="Deiros D.R."/>
            <person name="Dinh H."/>
            <person name="Forbes L."/>
            <person name="Fowler G."/>
            <person name="Francisco L."/>
            <person name="Fu Q."/>
            <person name="Gubbala S."/>
            <person name="Hale W."/>
            <person name="Han Y."/>
            <person name="Hemphill L."/>
            <person name="Highlander S.K."/>
            <person name="Hirani K."/>
            <person name="Hogues M."/>
            <person name="Jackson L."/>
            <person name="Jakkamsetti A."/>
            <person name="Javaid M."/>
            <person name="Jiang H."/>
            <person name="Korchina V."/>
            <person name="Kovar C."/>
            <person name="Lara F."/>
            <person name="Lee S."/>
            <person name="Mata R."/>
            <person name="Mathew T."/>
            <person name="Moen C."/>
            <person name="Morales K."/>
            <person name="Munidasa M."/>
            <person name="Nazareth L."/>
            <person name="Ngo R."/>
            <person name="Nguyen L."/>
            <person name="Okwuonu G."/>
            <person name="Ongeri F."/>
            <person name="Patil S."/>
            <person name="Petrosino J."/>
            <person name="Pham C."/>
            <person name="Pham P."/>
            <person name="Pu L.-L."/>
            <person name="Puazo M."/>
            <person name="Raj R."/>
            <person name="Reid J."/>
            <person name="Rouhana J."/>
            <person name="Saada N."/>
            <person name="Shang Y."/>
            <person name="Simmons D."/>
            <person name="Thornton R."/>
            <person name="Warren J."/>
            <person name="Weissenberger G."/>
            <person name="Zhang J."/>
            <person name="Zhang L."/>
            <person name="Zhou C."/>
            <person name="Zhu D."/>
            <person name="Muzny D."/>
            <person name="Worley K."/>
            <person name="Gibbs R."/>
        </authorList>
    </citation>
    <scope>NUCLEOTIDE SEQUENCE [LARGE SCALE GENOMIC DNA]</scope>
    <source>
        <strain evidence="1 2">DSM 16041</strain>
    </source>
</reference>
<dbReference type="STRING" id="525309.HMPREF0494_1565"/>
<dbReference type="HOGENOM" id="CLU_3169322_0_0_9"/>
<dbReference type="EMBL" id="ACLL01000044">
    <property type="protein sequence ID" value="EEW53282.1"/>
    <property type="molecule type" value="Genomic_DNA"/>
</dbReference>
<organism evidence="1 2">
    <name type="scientific">Limosilactobacillus antri DSM 16041</name>
    <dbReference type="NCBI Taxonomy" id="525309"/>
    <lineage>
        <taxon>Bacteria</taxon>
        <taxon>Bacillati</taxon>
        <taxon>Bacillota</taxon>
        <taxon>Bacilli</taxon>
        <taxon>Lactobacillales</taxon>
        <taxon>Lactobacillaceae</taxon>
        <taxon>Limosilactobacillus</taxon>
    </lineage>
</organism>
<sequence>MAEMQRNLQILDFKCADYDQAVKEGTEKNVLESMSLMTVLSKIDNEN</sequence>
<dbReference type="Proteomes" id="UP000003675">
    <property type="component" value="Unassembled WGS sequence"/>
</dbReference>
<gene>
    <name evidence="1" type="ORF">HMPREF0494_1565</name>
</gene>
<evidence type="ECO:0000313" key="1">
    <source>
        <dbReference type="EMBL" id="EEW53282.1"/>
    </source>
</evidence>
<protein>
    <submittedName>
        <fullName evidence="1">Uncharacterized protein</fullName>
    </submittedName>
</protein>
<comment type="caution">
    <text evidence="1">The sequence shown here is derived from an EMBL/GenBank/DDBJ whole genome shotgun (WGS) entry which is preliminary data.</text>
</comment>
<accession>C8P8C1</accession>
<name>C8P8C1_9LACO</name>
<evidence type="ECO:0000313" key="2">
    <source>
        <dbReference type="Proteomes" id="UP000003675"/>
    </source>
</evidence>